<dbReference type="AlphaFoldDB" id="A0A3M0KZB7"/>
<dbReference type="Gene3D" id="3.30.70.270">
    <property type="match status" value="2"/>
</dbReference>
<sequence length="345" mass="40220">MEHPYICYKEKKSGKYRLLHNLRAVNAQMEPMGALQPGLPNPAMLPQHWPLLIVDLKDCFFTIALHPQDTPRFAFTLPAVNRQHPDQRFEWTVLPQGMRNSPTLCQLFVNAALQPLRQQWPRVIIYHYIDDLLFAQPQPFSDLQIHQIQQTLAKQALIVAPEKIQRSSPWKYLGWILTEQRVTPQKLQFHHNITTLHDAQKLLRDLQWLRPIIGIPNELIDQLRPLLKGTDPTQQGTVSPQQQQVIQLIAECILQGQVRRRTLDLPVDLAIWLSPTHFIGALVQHLKRMGEQWVLEWVMPPLQQQKTIWQKIELLSLLIKKGRQRVVQVMGLEPDTIFCHCNEIH</sequence>
<evidence type="ECO:0000256" key="8">
    <source>
        <dbReference type="ARBA" id="ARBA00022918"/>
    </source>
</evidence>
<evidence type="ECO:0000313" key="11">
    <source>
        <dbReference type="Proteomes" id="UP000269221"/>
    </source>
</evidence>
<keyword evidence="5" id="KW-0540">Nuclease</keyword>
<comment type="caution">
    <text evidence="10">The sequence shown here is derived from an EMBL/GenBank/DDBJ whole genome shotgun (WGS) entry which is preliminary data.</text>
</comment>
<dbReference type="EMBL" id="QRBI01000097">
    <property type="protein sequence ID" value="RMC18136.1"/>
    <property type="molecule type" value="Genomic_DNA"/>
</dbReference>
<accession>A0A3M0KZB7</accession>
<evidence type="ECO:0000256" key="4">
    <source>
        <dbReference type="ARBA" id="ARBA00022695"/>
    </source>
</evidence>
<dbReference type="SUPFAM" id="SSF56672">
    <property type="entry name" value="DNA/RNA polymerases"/>
    <property type="match status" value="1"/>
</dbReference>
<dbReference type="Pfam" id="PF00078">
    <property type="entry name" value="RVT_1"/>
    <property type="match status" value="1"/>
</dbReference>
<evidence type="ECO:0000259" key="9">
    <source>
        <dbReference type="PROSITE" id="PS50878"/>
    </source>
</evidence>
<keyword evidence="6" id="KW-0255">Endonuclease</keyword>
<dbReference type="InterPro" id="IPR043502">
    <property type="entry name" value="DNA/RNA_pol_sf"/>
</dbReference>
<dbReference type="Pfam" id="PF06817">
    <property type="entry name" value="RVT_thumb"/>
    <property type="match status" value="1"/>
</dbReference>
<dbReference type="PROSITE" id="PS50878">
    <property type="entry name" value="RT_POL"/>
    <property type="match status" value="1"/>
</dbReference>
<keyword evidence="11" id="KW-1185">Reference proteome</keyword>
<dbReference type="Proteomes" id="UP000269221">
    <property type="component" value="Unassembled WGS sequence"/>
</dbReference>
<dbReference type="InterPro" id="IPR043128">
    <property type="entry name" value="Rev_trsase/Diguanyl_cyclase"/>
</dbReference>
<reference evidence="10 11" key="1">
    <citation type="submission" date="2018-07" db="EMBL/GenBank/DDBJ databases">
        <title>A high quality draft genome assembly of the barn swallow (H. rustica rustica).</title>
        <authorList>
            <person name="Formenti G."/>
            <person name="Chiara M."/>
            <person name="Poveda L."/>
            <person name="Francoijs K.-J."/>
            <person name="Bonisoli-Alquati A."/>
            <person name="Canova L."/>
            <person name="Gianfranceschi L."/>
            <person name="Horner D.S."/>
            <person name="Saino N."/>
        </authorList>
    </citation>
    <scope>NUCLEOTIDE SEQUENCE [LARGE SCALE GENOMIC DNA]</scope>
    <source>
        <strain evidence="10">Chelidonia</strain>
        <tissue evidence="10">Blood</tissue>
    </source>
</reference>
<keyword evidence="3" id="KW-0808">Transferase</keyword>
<organism evidence="10 11">
    <name type="scientific">Hirundo rustica rustica</name>
    <dbReference type="NCBI Taxonomy" id="333673"/>
    <lineage>
        <taxon>Eukaryota</taxon>
        <taxon>Metazoa</taxon>
        <taxon>Chordata</taxon>
        <taxon>Craniata</taxon>
        <taxon>Vertebrata</taxon>
        <taxon>Euteleostomi</taxon>
        <taxon>Archelosauria</taxon>
        <taxon>Archosauria</taxon>
        <taxon>Dinosauria</taxon>
        <taxon>Saurischia</taxon>
        <taxon>Theropoda</taxon>
        <taxon>Coelurosauria</taxon>
        <taxon>Aves</taxon>
        <taxon>Neognathae</taxon>
        <taxon>Neoaves</taxon>
        <taxon>Telluraves</taxon>
        <taxon>Australaves</taxon>
        <taxon>Passeriformes</taxon>
        <taxon>Sylvioidea</taxon>
        <taxon>Hirundinidae</taxon>
        <taxon>Hirundo</taxon>
    </lineage>
</organism>
<comment type="similarity">
    <text evidence="1">Belongs to the beta type-B retroviral polymerase family. HERV class-II K(HML-2) pol subfamily.</text>
</comment>
<dbReference type="GO" id="GO:0003964">
    <property type="term" value="F:RNA-directed DNA polymerase activity"/>
    <property type="evidence" value="ECO:0007669"/>
    <property type="project" value="UniProtKB-KW"/>
</dbReference>
<dbReference type="GO" id="GO:0035613">
    <property type="term" value="F:RNA stem-loop binding"/>
    <property type="evidence" value="ECO:0007669"/>
    <property type="project" value="TreeGrafter"/>
</dbReference>
<dbReference type="PANTHER" id="PTHR41694">
    <property type="entry name" value="ENDOGENOUS RETROVIRUS GROUP K MEMBER POL PROTEIN"/>
    <property type="match status" value="1"/>
</dbReference>
<dbReference type="InterPro" id="IPR010661">
    <property type="entry name" value="RVT_thumb"/>
</dbReference>
<dbReference type="EC" id="3.1.26.4" evidence="2"/>
<dbReference type="STRING" id="333673.A0A3M0KZB7"/>
<keyword evidence="4" id="KW-0548">Nucleotidyltransferase</keyword>
<proteinExistence type="inferred from homology"/>
<evidence type="ECO:0000256" key="7">
    <source>
        <dbReference type="ARBA" id="ARBA00022801"/>
    </source>
</evidence>
<evidence type="ECO:0000256" key="6">
    <source>
        <dbReference type="ARBA" id="ARBA00022759"/>
    </source>
</evidence>
<evidence type="ECO:0000256" key="3">
    <source>
        <dbReference type="ARBA" id="ARBA00022679"/>
    </source>
</evidence>
<evidence type="ECO:0000256" key="1">
    <source>
        <dbReference type="ARBA" id="ARBA00010879"/>
    </source>
</evidence>
<evidence type="ECO:0000313" key="10">
    <source>
        <dbReference type="EMBL" id="RMC18136.1"/>
    </source>
</evidence>
<evidence type="ECO:0000256" key="5">
    <source>
        <dbReference type="ARBA" id="ARBA00022722"/>
    </source>
</evidence>
<dbReference type="GO" id="GO:0004523">
    <property type="term" value="F:RNA-DNA hybrid ribonuclease activity"/>
    <property type="evidence" value="ECO:0007669"/>
    <property type="project" value="UniProtKB-EC"/>
</dbReference>
<dbReference type="PANTHER" id="PTHR41694:SF3">
    <property type="entry name" value="RNA-DIRECTED DNA POLYMERASE-RELATED"/>
    <property type="match status" value="1"/>
</dbReference>
<gene>
    <name evidence="10" type="ORF">DUI87_05016</name>
</gene>
<protein>
    <recommendedName>
        <fullName evidence="2">ribonuclease H</fullName>
        <ecNumber evidence="2">3.1.26.4</ecNumber>
    </recommendedName>
</protein>
<dbReference type="OrthoDB" id="6773263at2759"/>
<name>A0A3M0KZB7_HIRRU</name>
<dbReference type="Gene3D" id="3.10.10.10">
    <property type="entry name" value="HIV Type 1 Reverse Transcriptase, subunit A, domain 1"/>
    <property type="match status" value="1"/>
</dbReference>
<evidence type="ECO:0000256" key="2">
    <source>
        <dbReference type="ARBA" id="ARBA00012180"/>
    </source>
</evidence>
<keyword evidence="8" id="KW-0695">RNA-directed DNA polymerase</keyword>
<keyword evidence="7" id="KW-0378">Hydrolase</keyword>
<feature type="domain" description="Reverse transcriptase" evidence="9">
    <location>
        <begin position="1"/>
        <end position="177"/>
    </location>
</feature>
<dbReference type="InterPro" id="IPR000477">
    <property type="entry name" value="RT_dom"/>
</dbReference>